<accession>A0A151IIH2</accession>
<keyword evidence="3 10" id="KW-0227">DNA damage</keyword>
<comment type="cofactor">
    <cofactor evidence="10">
        <name>a divalent metal cation</name>
        <dbReference type="ChEBI" id="CHEBI:60240"/>
    </cofactor>
</comment>
<keyword evidence="4" id="KW-0863">Zinc-finger</keyword>
<dbReference type="GO" id="GO:0008270">
    <property type="term" value="F:zinc ion binding"/>
    <property type="evidence" value="ECO:0007669"/>
    <property type="project" value="UniProtKB-KW"/>
</dbReference>
<comment type="subcellular location">
    <subcellularLocation>
        <location evidence="10">Nucleus</location>
    </subcellularLocation>
</comment>
<protein>
    <recommendedName>
        <fullName evidence="10">Structure-specific endonuclease subunit SLX1 homolog</fullName>
        <ecNumber evidence="10">3.1.-.-</ecNumber>
    </recommendedName>
</protein>
<comment type="function">
    <text evidence="10">Catalytic subunit of a heterodimeric structure-specific endonuclease that resolves DNA secondary structures generated during DNA repair and recombination. Has endonuclease activity towards branched DNA substrates, introducing single-strand cuts in duplex DNA close to junctions with ss-DNA.</text>
</comment>
<dbReference type="Gene3D" id="3.40.1440.10">
    <property type="entry name" value="GIY-YIG endonuclease"/>
    <property type="match status" value="1"/>
</dbReference>
<keyword evidence="1 10" id="KW-0540">Nuclease</keyword>
<keyword evidence="2 10" id="KW-0255">Endonuclease</keyword>
<dbReference type="PROSITE" id="PS50164">
    <property type="entry name" value="GIY_YIG"/>
    <property type="match status" value="1"/>
</dbReference>
<dbReference type="Pfam" id="PF21202">
    <property type="entry name" value="SLX1_C"/>
    <property type="match status" value="1"/>
</dbReference>
<keyword evidence="9 10" id="KW-0539">Nucleus</keyword>
<name>A0A151IIH2_9HYME</name>
<evidence type="ECO:0000313" key="13">
    <source>
        <dbReference type="Proteomes" id="UP000078542"/>
    </source>
</evidence>
<evidence type="ECO:0000256" key="7">
    <source>
        <dbReference type="ARBA" id="ARBA00023172"/>
    </source>
</evidence>
<evidence type="ECO:0000256" key="2">
    <source>
        <dbReference type="ARBA" id="ARBA00022759"/>
    </source>
</evidence>
<keyword evidence="8 10" id="KW-0234">DNA repair</keyword>
<dbReference type="Proteomes" id="UP000078542">
    <property type="component" value="Unassembled WGS sequence"/>
</dbReference>
<evidence type="ECO:0000256" key="3">
    <source>
        <dbReference type="ARBA" id="ARBA00022763"/>
    </source>
</evidence>
<feature type="domain" description="GIY-YIG" evidence="11">
    <location>
        <begin position="11"/>
        <end position="102"/>
    </location>
</feature>
<dbReference type="PANTHER" id="PTHR20208:SF10">
    <property type="entry name" value="STRUCTURE-SPECIFIC ENDONUCLEASE SUBUNIT SLX1"/>
    <property type="match status" value="1"/>
</dbReference>
<evidence type="ECO:0000256" key="5">
    <source>
        <dbReference type="ARBA" id="ARBA00022801"/>
    </source>
</evidence>
<keyword evidence="6" id="KW-0862">Zinc</keyword>
<dbReference type="STRING" id="456900.A0A151IIH2"/>
<dbReference type="InterPro" id="IPR013083">
    <property type="entry name" value="Znf_RING/FYVE/PHD"/>
</dbReference>
<dbReference type="GO" id="GO:0017108">
    <property type="term" value="F:5'-flap endonuclease activity"/>
    <property type="evidence" value="ECO:0007669"/>
    <property type="project" value="InterPro"/>
</dbReference>
<dbReference type="InterPro" id="IPR048749">
    <property type="entry name" value="SLX1_C"/>
</dbReference>
<evidence type="ECO:0000256" key="8">
    <source>
        <dbReference type="ARBA" id="ARBA00023204"/>
    </source>
</evidence>
<dbReference type="SUPFAM" id="SSF82771">
    <property type="entry name" value="GIY-YIG endonuclease"/>
    <property type="match status" value="1"/>
</dbReference>
<comment type="subunit">
    <text evidence="10">Forms a heterodimer with a member of the SLX4 family.</text>
</comment>
<keyword evidence="5 10" id="KW-0378">Hydrolase</keyword>
<dbReference type="GO" id="GO:0008821">
    <property type="term" value="F:crossover junction DNA endonuclease activity"/>
    <property type="evidence" value="ECO:0007669"/>
    <property type="project" value="TreeGrafter"/>
</dbReference>
<organism evidence="12 13">
    <name type="scientific">Cyphomyrmex costatus</name>
    <dbReference type="NCBI Taxonomy" id="456900"/>
    <lineage>
        <taxon>Eukaryota</taxon>
        <taxon>Metazoa</taxon>
        <taxon>Ecdysozoa</taxon>
        <taxon>Arthropoda</taxon>
        <taxon>Hexapoda</taxon>
        <taxon>Insecta</taxon>
        <taxon>Pterygota</taxon>
        <taxon>Neoptera</taxon>
        <taxon>Endopterygota</taxon>
        <taxon>Hymenoptera</taxon>
        <taxon>Apocrita</taxon>
        <taxon>Aculeata</taxon>
        <taxon>Formicoidea</taxon>
        <taxon>Formicidae</taxon>
        <taxon>Myrmicinae</taxon>
        <taxon>Cyphomyrmex</taxon>
    </lineage>
</organism>
<dbReference type="AlphaFoldDB" id="A0A151IIH2"/>
<dbReference type="HAMAP" id="MF_03100">
    <property type="entry name" value="Endonuc_su_Slx1"/>
    <property type="match status" value="1"/>
</dbReference>
<dbReference type="InterPro" id="IPR000305">
    <property type="entry name" value="GIY-YIG_endonuc"/>
</dbReference>
<dbReference type="CDD" id="cd10455">
    <property type="entry name" value="GIY-YIG_SLX1"/>
    <property type="match status" value="1"/>
</dbReference>
<dbReference type="PANTHER" id="PTHR20208">
    <property type="entry name" value="STRUCTURE-SPECIFIC ENDONUCLEASE SUBUNIT SLX1"/>
    <property type="match status" value="1"/>
</dbReference>
<dbReference type="EC" id="3.1.-.-" evidence="10"/>
<evidence type="ECO:0000259" key="11">
    <source>
        <dbReference type="PROSITE" id="PS50164"/>
    </source>
</evidence>
<comment type="similarity">
    <text evidence="10">Belongs to the SLX1 family.</text>
</comment>
<evidence type="ECO:0000256" key="1">
    <source>
        <dbReference type="ARBA" id="ARBA00022722"/>
    </source>
</evidence>
<dbReference type="EMBL" id="KQ977477">
    <property type="protein sequence ID" value="KYN02485.1"/>
    <property type="molecule type" value="Genomic_DNA"/>
</dbReference>
<keyword evidence="7 10" id="KW-0233">DNA recombination</keyword>
<comment type="caution">
    <text evidence="10">Lacks conserved residue(s) required for the propagation of feature annotation.</text>
</comment>
<gene>
    <name evidence="12" type="ORF">ALC62_06717</name>
</gene>
<dbReference type="GO" id="GO:0033557">
    <property type="term" value="C:Slx1-Slx4 complex"/>
    <property type="evidence" value="ECO:0007669"/>
    <property type="project" value="UniProtKB-UniRule"/>
</dbReference>
<dbReference type="Pfam" id="PF01541">
    <property type="entry name" value="GIY-YIG"/>
    <property type="match status" value="1"/>
</dbReference>
<evidence type="ECO:0000313" key="12">
    <source>
        <dbReference type="EMBL" id="KYN02485.1"/>
    </source>
</evidence>
<sequence>MMETEPEVIEHFFGVYLLYCMNRKYKGRTYIGYTVNPERRIKQHNTGKKHGGAWKTSNRGPCVLLTSNTSSICVHGFPNSTSALRFEWAWQHPNVSRRLKHIPGKKSSQKMLDFRLMVLSEMLKIGPWCRLPLTVRWLDHQFSENYYECISAPLHMPICYGKVTSCKVKQTQNTNEDDILLQESQLPMKKSLFCSLCGLSVIEKDSVTCIKPKCLLIVHLICLAKEFCKDNVDMILPIEGTCPTCKSNVLWGDLVRKKNGCYRNFEEIDTVSFPNDNDI</sequence>
<dbReference type="Gene3D" id="3.30.40.10">
    <property type="entry name" value="Zinc/RING finger domain, C3HC4 (zinc finger)"/>
    <property type="match status" value="1"/>
</dbReference>
<proteinExistence type="inferred from homology"/>
<evidence type="ECO:0000256" key="4">
    <source>
        <dbReference type="ARBA" id="ARBA00022771"/>
    </source>
</evidence>
<dbReference type="InterPro" id="IPR027520">
    <property type="entry name" value="Slx1"/>
</dbReference>
<dbReference type="InterPro" id="IPR050381">
    <property type="entry name" value="SLX1_endonuclease"/>
</dbReference>
<reference evidence="12 13" key="1">
    <citation type="submission" date="2016-03" db="EMBL/GenBank/DDBJ databases">
        <title>Cyphomyrmex costatus WGS genome.</title>
        <authorList>
            <person name="Nygaard S."/>
            <person name="Hu H."/>
            <person name="Boomsma J."/>
            <person name="Zhang G."/>
        </authorList>
    </citation>
    <scope>NUCLEOTIDE SEQUENCE [LARGE SCALE GENOMIC DNA]</scope>
    <source>
        <strain evidence="12">MS0001</strain>
        <tissue evidence="12">Whole body</tissue>
    </source>
</reference>
<keyword evidence="13" id="KW-1185">Reference proteome</keyword>
<keyword evidence="4" id="KW-0479">Metal-binding</keyword>
<evidence type="ECO:0000256" key="10">
    <source>
        <dbReference type="HAMAP-Rule" id="MF_03100"/>
    </source>
</evidence>
<evidence type="ECO:0000256" key="9">
    <source>
        <dbReference type="ARBA" id="ARBA00023242"/>
    </source>
</evidence>
<dbReference type="InterPro" id="IPR035901">
    <property type="entry name" value="GIY-YIG_endonuc_sf"/>
</dbReference>
<evidence type="ECO:0000256" key="6">
    <source>
        <dbReference type="ARBA" id="ARBA00022833"/>
    </source>
</evidence>
<dbReference type="GO" id="GO:0000724">
    <property type="term" value="P:double-strand break repair via homologous recombination"/>
    <property type="evidence" value="ECO:0007669"/>
    <property type="project" value="TreeGrafter"/>
</dbReference>